<evidence type="ECO:0000259" key="2">
    <source>
        <dbReference type="Pfam" id="PF13478"/>
    </source>
</evidence>
<feature type="domain" description="XdhC- CoxI" evidence="1">
    <location>
        <begin position="13"/>
        <end position="74"/>
    </location>
</feature>
<dbReference type="STRING" id="1121307.CLCY_4c00510"/>
<dbReference type="InterPro" id="IPR052698">
    <property type="entry name" value="MoCofactor_Util/Proc"/>
</dbReference>
<sequence length="270" mass="29186">MKSVLAKIAEEVDANKKIAMAIVTKLAKFSPGAPGATMGVYEDGGIIGTVGGGSLEAKVIEKALVCLKEGVSKSFEFEASSSEIDGDLHNTSQGKTEVFIRVFNEKPKLLLVGGGHVSHELYKFGKYMGFSVGIFEDREAFCNKERFPDADELILGDVVESLRNYKVDNNCYVIMVSRGHIYDENALKEVISSDAKYIGMIGSKLKVENIFNNLRKDGVSDDLLNKVYSPIGIAIGGKEIKEIVLGIMAEVVLVKNGGTAGHMKSISNLI</sequence>
<evidence type="ECO:0000313" key="3">
    <source>
        <dbReference type="EMBL" id="KMT22078.1"/>
    </source>
</evidence>
<reference evidence="3 4" key="1">
    <citation type="submission" date="2015-06" db="EMBL/GenBank/DDBJ databases">
        <title>Draft genome sequence of the purine-degrading Clostridium cylindrosporum HC-1 (DSM 605).</title>
        <authorList>
            <person name="Poehlein A."/>
            <person name="Schiel-Bengelsdorf B."/>
            <person name="Bengelsdorf F."/>
            <person name="Daniel R."/>
            <person name="Duerre P."/>
        </authorList>
    </citation>
    <scope>NUCLEOTIDE SEQUENCE [LARGE SCALE GENOMIC DNA]</scope>
    <source>
        <strain evidence="3 4">DSM 605</strain>
    </source>
</reference>
<proteinExistence type="predicted"/>
<dbReference type="PANTHER" id="PTHR30388">
    <property type="entry name" value="ALDEHYDE OXIDOREDUCTASE MOLYBDENUM COFACTOR ASSEMBLY PROTEIN"/>
    <property type="match status" value="1"/>
</dbReference>
<dbReference type="PATRIC" id="fig|1121307.3.peg.1703"/>
<dbReference type="EMBL" id="LFVU01000024">
    <property type="protein sequence ID" value="KMT22078.1"/>
    <property type="molecule type" value="Genomic_DNA"/>
</dbReference>
<dbReference type="InterPro" id="IPR027051">
    <property type="entry name" value="XdhC_Rossmann_dom"/>
</dbReference>
<dbReference type="Pfam" id="PF13478">
    <property type="entry name" value="XdhC_C"/>
    <property type="match status" value="1"/>
</dbReference>
<name>A0A0J8DCV1_CLOCY</name>
<accession>A0A0J8DCV1</accession>
<dbReference type="RefSeq" id="WP_048570180.1">
    <property type="nucleotide sequence ID" value="NZ_LFVU01000024.1"/>
</dbReference>
<keyword evidence="4" id="KW-1185">Reference proteome</keyword>
<dbReference type="AlphaFoldDB" id="A0A0J8DCV1"/>
<dbReference type="Pfam" id="PF02625">
    <property type="entry name" value="XdhC_CoxI"/>
    <property type="match status" value="1"/>
</dbReference>
<dbReference type="PANTHER" id="PTHR30388:SF6">
    <property type="entry name" value="XANTHINE DEHYDROGENASE SUBUNIT A-RELATED"/>
    <property type="match status" value="1"/>
</dbReference>
<gene>
    <name evidence="3" type="ORF">CLCY_4c00510</name>
</gene>
<dbReference type="InterPro" id="IPR003777">
    <property type="entry name" value="XdhC_CoxI"/>
</dbReference>
<dbReference type="Gene3D" id="3.40.50.720">
    <property type="entry name" value="NAD(P)-binding Rossmann-like Domain"/>
    <property type="match status" value="1"/>
</dbReference>
<comment type="caution">
    <text evidence="3">The sequence shown here is derived from an EMBL/GenBank/DDBJ whole genome shotgun (WGS) entry which is preliminary data.</text>
</comment>
<evidence type="ECO:0000259" key="1">
    <source>
        <dbReference type="Pfam" id="PF02625"/>
    </source>
</evidence>
<feature type="domain" description="XdhC Rossmann" evidence="2">
    <location>
        <begin position="109"/>
        <end position="251"/>
    </location>
</feature>
<evidence type="ECO:0000313" key="4">
    <source>
        <dbReference type="Proteomes" id="UP000036756"/>
    </source>
</evidence>
<dbReference type="Proteomes" id="UP000036756">
    <property type="component" value="Unassembled WGS sequence"/>
</dbReference>
<organism evidence="3 4">
    <name type="scientific">Clostridium cylindrosporum DSM 605</name>
    <dbReference type="NCBI Taxonomy" id="1121307"/>
    <lineage>
        <taxon>Bacteria</taxon>
        <taxon>Bacillati</taxon>
        <taxon>Bacillota</taxon>
        <taxon>Clostridia</taxon>
        <taxon>Eubacteriales</taxon>
        <taxon>Clostridiaceae</taxon>
        <taxon>Clostridium</taxon>
    </lineage>
</organism>
<protein>
    <submittedName>
        <fullName evidence="3">Xanthine and CO dehydrogenase maturation factor, XdhC/CoxF family</fullName>
    </submittedName>
</protein>
<dbReference type="OrthoDB" id="9773039at2"/>